<sequence>MRTTFRHRLLLALSLLTAPVAVRAQTAAQAAPADFTPAWSKGVVWYQIFPERFANGDPTNDPQVQDQRGAYPFNDSSAFQIHPWTSDWYQLQPYEKQNGQNIWFNLQRRRYGGDLQGILNKLDYLQKLGVNALYLTPVFWSPSSHKYDALCYHHVDPTFGPAPAADKQLMATEDPLKPETWVWTQADRLVLKLIDEVHRRKMRIIFDGVFNHLGARSFAFQDVEKNQQASPYADWFMVKSWRDAAKGTRFEYNGWFGVKTLPELKEDASGIVAGPKQYIFNATARWMNPMNKGAAHGIDGWRLDVAYDVGHPFWKSWRQHVRRLNPQAFMTAELVFPIDKTKPYLAGDEFDATMNYNFAFAVHDFFVQDAKATTVTEFDARLQELREAFGPGVALNMQNLVDSHDATRIGSAVANPDGKRFGDWGDYFNWSQKSNNPTYNARKPTPAQLQKQKLIAAFQMLYLGSPMIFYGDEAGLWGSNDPDCRKPMLWPGQAYQPETHNPDQTTHAPDEVRFNEELFAWYQQFIALRRRSPAIQRGTFTTVATDDARRLYAFRRTLGKEDVLVIVNRGSQPAPFTHAQLTARKYHDAFTGKAVAQVSVPALGVVVLSAK</sequence>
<proteinExistence type="predicted"/>
<keyword evidence="1" id="KW-0378">Hydrolase</keyword>
<dbReference type="Pfam" id="PF00128">
    <property type="entry name" value="Alpha-amylase"/>
    <property type="match status" value="2"/>
</dbReference>
<dbReference type="SMART" id="SM00642">
    <property type="entry name" value="Aamy"/>
    <property type="match status" value="1"/>
</dbReference>
<dbReference type="AlphaFoldDB" id="A0A4Z0QIA6"/>
<evidence type="ECO:0000256" key="1">
    <source>
        <dbReference type="ARBA" id="ARBA00022801"/>
    </source>
</evidence>
<accession>A0A4Z0QIA6</accession>
<dbReference type="InterPro" id="IPR032091">
    <property type="entry name" value="Malt_amylase-like_C"/>
</dbReference>
<dbReference type="SUPFAM" id="SSF51445">
    <property type="entry name" value="(Trans)glycosidases"/>
    <property type="match status" value="1"/>
</dbReference>
<dbReference type="OrthoDB" id="9806009at2"/>
<dbReference type="Gene3D" id="3.20.20.80">
    <property type="entry name" value="Glycosidases"/>
    <property type="match status" value="1"/>
</dbReference>
<organism evidence="5 6">
    <name type="scientific">Hymenobacter metallicola</name>
    <dbReference type="NCBI Taxonomy" id="2563114"/>
    <lineage>
        <taxon>Bacteria</taxon>
        <taxon>Pseudomonadati</taxon>
        <taxon>Bacteroidota</taxon>
        <taxon>Cytophagia</taxon>
        <taxon>Cytophagales</taxon>
        <taxon>Hymenobacteraceae</taxon>
        <taxon>Hymenobacter</taxon>
    </lineage>
</organism>
<gene>
    <name evidence="5" type="ORF">E5K02_04500</name>
</gene>
<dbReference type="InterPro" id="IPR013780">
    <property type="entry name" value="Glyco_hydro_b"/>
</dbReference>
<name>A0A4Z0QIA6_9BACT</name>
<evidence type="ECO:0000313" key="6">
    <source>
        <dbReference type="Proteomes" id="UP000298471"/>
    </source>
</evidence>
<dbReference type="GO" id="GO:0005975">
    <property type="term" value="P:carbohydrate metabolic process"/>
    <property type="evidence" value="ECO:0007669"/>
    <property type="project" value="InterPro"/>
</dbReference>
<dbReference type="InterPro" id="IPR017853">
    <property type="entry name" value="GH"/>
</dbReference>
<evidence type="ECO:0000256" key="3">
    <source>
        <dbReference type="SAM" id="SignalP"/>
    </source>
</evidence>
<evidence type="ECO:0000256" key="2">
    <source>
        <dbReference type="ARBA" id="ARBA00023295"/>
    </source>
</evidence>
<dbReference type="InterPro" id="IPR006047">
    <property type="entry name" value="GH13_cat_dom"/>
</dbReference>
<protein>
    <submittedName>
        <fullName evidence="5">DUF3459 domain-containing protein</fullName>
    </submittedName>
</protein>
<feature type="domain" description="Glycosyl hydrolase family 13 catalytic" evidence="4">
    <location>
        <begin position="47"/>
        <end position="529"/>
    </location>
</feature>
<keyword evidence="6" id="KW-1185">Reference proteome</keyword>
<dbReference type="SUPFAM" id="SSF51011">
    <property type="entry name" value="Glycosyl hydrolase domain"/>
    <property type="match status" value="1"/>
</dbReference>
<dbReference type="GO" id="GO:0016798">
    <property type="term" value="F:hydrolase activity, acting on glycosyl bonds"/>
    <property type="evidence" value="ECO:0007669"/>
    <property type="project" value="UniProtKB-KW"/>
</dbReference>
<dbReference type="EMBL" id="SRMB01000001">
    <property type="protein sequence ID" value="TGE28731.1"/>
    <property type="molecule type" value="Genomic_DNA"/>
</dbReference>
<keyword evidence="2" id="KW-0326">Glycosidase</keyword>
<evidence type="ECO:0000313" key="5">
    <source>
        <dbReference type="EMBL" id="TGE28731.1"/>
    </source>
</evidence>
<dbReference type="CDD" id="cd11338">
    <property type="entry name" value="AmyAc_CMD"/>
    <property type="match status" value="1"/>
</dbReference>
<dbReference type="PANTHER" id="PTHR10357:SF210">
    <property type="entry name" value="MALTODEXTRIN GLUCOSIDASE"/>
    <property type="match status" value="1"/>
</dbReference>
<dbReference type="Gene3D" id="2.60.40.1180">
    <property type="entry name" value="Golgi alpha-mannosidase II"/>
    <property type="match status" value="1"/>
</dbReference>
<dbReference type="PANTHER" id="PTHR10357">
    <property type="entry name" value="ALPHA-AMYLASE FAMILY MEMBER"/>
    <property type="match status" value="1"/>
</dbReference>
<evidence type="ECO:0000259" key="4">
    <source>
        <dbReference type="SMART" id="SM00642"/>
    </source>
</evidence>
<feature type="chain" id="PRO_5021247084" evidence="3">
    <location>
        <begin position="25"/>
        <end position="611"/>
    </location>
</feature>
<dbReference type="RefSeq" id="WP_135392477.1">
    <property type="nucleotide sequence ID" value="NZ_SRMB01000001.1"/>
</dbReference>
<keyword evidence="3" id="KW-0732">Signal</keyword>
<feature type="signal peptide" evidence="3">
    <location>
        <begin position="1"/>
        <end position="24"/>
    </location>
</feature>
<dbReference type="Pfam" id="PF16657">
    <property type="entry name" value="Malt_amylase_C"/>
    <property type="match status" value="1"/>
</dbReference>
<reference evidence="5 6" key="1">
    <citation type="submission" date="2019-04" db="EMBL/GenBank/DDBJ databases">
        <authorList>
            <person name="Feng G."/>
            <person name="Zhang J."/>
            <person name="Zhu H."/>
        </authorList>
    </citation>
    <scope>NUCLEOTIDE SEQUENCE [LARGE SCALE GENOMIC DNA]</scope>
    <source>
        <strain evidence="5 6">9PBR-1</strain>
    </source>
</reference>
<dbReference type="Proteomes" id="UP000298471">
    <property type="component" value="Unassembled WGS sequence"/>
</dbReference>
<comment type="caution">
    <text evidence="5">The sequence shown here is derived from an EMBL/GenBank/DDBJ whole genome shotgun (WGS) entry which is preliminary data.</text>
</comment>